<evidence type="ECO:0000256" key="1">
    <source>
        <dbReference type="SAM" id="MobiDB-lite"/>
    </source>
</evidence>
<evidence type="ECO:0000313" key="2">
    <source>
        <dbReference type="EMBL" id="GFR70064.1"/>
    </source>
</evidence>
<dbReference type="Proteomes" id="UP000762676">
    <property type="component" value="Unassembled WGS sequence"/>
</dbReference>
<dbReference type="EMBL" id="BMAT01000636">
    <property type="protein sequence ID" value="GFR70064.1"/>
    <property type="molecule type" value="Genomic_DNA"/>
</dbReference>
<feature type="region of interest" description="Disordered" evidence="1">
    <location>
        <begin position="73"/>
        <end position="96"/>
    </location>
</feature>
<protein>
    <submittedName>
        <fullName evidence="2">Uncharacterized protein</fullName>
    </submittedName>
</protein>
<sequence length="136" mass="14685">METKVHTVFFQNLKSRGVRDTRASTTGANVHRDQAGRGLSSLNLPPRQSEPALGLDMGNLAYLDVQGSEGNLEDNTVASLGPRKQQGRGGSDRTRIYSNSCSLPGQIYGLKGVGTRPTTVLHSRTNVPFLYTNNAI</sequence>
<proteinExistence type="predicted"/>
<name>A0AAV4F9U0_9GAST</name>
<organism evidence="2 3">
    <name type="scientific">Elysia marginata</name>
    <dbReference type="NCBI Taxonomy" id="1093978"/>
    <lineage>
        <taxon>Eukaryota</taxon>
        <taxon>Metazoa</taxon>
        <taxon>Spiralia</taxon>
        <taxon>Lophotrochozoa</taxon>
        <taxon>Mollusca</taxon>
        <taxon>Gastropoda</taxon>
        <taxon>Heterobranchia</taxon>
        <taxon>Euthyneura</taxon>
        <taxon>Panpulmonata</taxon>
        <taxon>Sacoglossa</taxon>
        <taxon>Placobranchoidea</taxon>
        <taxon>Plakobranchidae</taxon>
        <taxon>Elysia</taxon>
    </lineage>
</organism>
<accession>A0AAV4F9U0</accession>
<comment type="caution">
    <text evidence="2">The sequence shown here is derived from an EMBL/GenBank/DDBJ whole genome shotgun (WGS) entry which is preliminary data.</text>
</comment>
<evidence type="ECO:0000313" key="3">
    <source>
        <dbReference type="Proteomes" id="UP000762676"/>
    </source>
</evidence>
<gene>
    <name evidence="2" type="ORF">ElyMa_000319000</name>
</gene>
<keyword evidence="3" id="KW-1185">Reference proteome</keyword>
<reference evidence="2 3" key="1">
    <citation type="journal article" date="2021" name="Elife">
        <title>Chloroplast acquisition without the gene transfer in kleptoplastic sea slugs, Plakobranchus ocellatus.</title>
        <authorList>
            <person name="Maeda T."/>
            <person name="Takahashi S."/>
            <person name="Yoshida T."/>
            <person name="Shimamura S."/>
            <person name="Takaki Y."/>
            <person name="Nagai Y."/>
            <person name="Toyoda A."/>
            <person name="Suzuki Y."/>
            <person name="Arimoto A."/>
            <person name="Ishii H."/>
            <person name="Satoh N."/>
            <person name="Nishiyama T."/>
            <person name="Hasebe M."/>
            <person name="Maruyama T."/>
            <person name="Minagawa J."/>
            <person name="Obokata J."/>
            <person name="Shigenobu S."/>
        </authorList>
    </citation>
    <scope>NUCLEOTIDE SEQUENCE [LARGE SCALE GENOMIC DNA]</scope>
</reference>
<dbReference type="AlphaFoldDB" id="A0AAV4F9U0"/>
<feature type="region of interest" description="Disordered" evidence="1">
    <location>
        <begin position="19"/>
        <end position="55"/>
    </location>
</feature>